<dbReference type="SMART" id="SM00332">
    <property type="entry name" value="PP2Cc"/>
    <property type="match status" value="1"/>
</dbReference>
<reference evidence="3" key="1">
    <citation type="submission" date="2025-08" db="UniProtKB">
        <authorList>
            <consortium name="RefSeq"/>
        </authorList>
    </citation>
    <scope>IDENTIFICATION</scope>
</reference>
<evidence type="ECO:0000313" key="3">
    <source>
        <dbReference type="RefSeq" id="XP_019053273.1"/>
    </source>
</evidence>
<evidence type="ECO:0000313" key="2">
    <source>
        <dbReference type="Proteomes" id="UP000189703"/>
    </source>
</evidence>
<name>A0A1U8Q392_NELNU</name>
<dbReference type="Gene3D" id="3.60.40.10">
    <property type="entry name" value="PPM-type phosphatase domain"/>
    <property type="match status" value="1"/>
</dbReference>
<dbReference type="GO" id="GO:1902531">
    <property type="term" value="P:regulation of intracellular signal transduction"/>
    <property type="evidence" value="ECO:0000318"/>
    <property type="project" value="GO_Central"/>
</dbReference>
<keyword evidence="2" id="KW-1185">Reference proteome</keyword>
<dbReference type="Proteomes" id="UP000189703">
    <property type="component" value="Unplaced"/>
</dbReference>
<dbReference type="KEGG" id="nnu:104597354"/>
<dbReference type="eggNOG" id="KOG0698">
    <property type="taxonomic scope" value="Eukaryota"/>
</dbReference>
<dbReference type="SUPFAM" id="SSF81606">
    <property type="entry name" value="PP2C-like"/>
    <property type="match status" value="1"/>
</dbReference>
<dbReference type="InterPro" id="IPR015655">
    <property type="entry name" value="PP2C"/>
</dbReference>
<dbReference type="AlphaFoldDB" id="A0A1U8Q392"/>
<organism evidence="2 3">
    <name type="scientific">Nelumbo nucifera</name>
    <name type="common">Sacred lotus</name>
    <dbReference type="NCBI Taxonomy" id="4432"/>
    <lineage>
        <taxon>Eukaryota</taxon>
        <taxon>Viridiplantae</taxon>
        <taxon>Streptophyta</taxon>
        <taxon>Embryophyta</taxon>
        <taxon>Tracheophyta</taxon>
        <taxon>Spermatophyta</taxon>
        <taxon>Magnoliopsida</taxon>
        <taxon>Proteales</taxon>
        <taxon>Nelumbonaceae</taxon>
        <taxon>Nelumbo</taxon>
    </lineage>
</organism>
<dbReference type="OrthoDB" id="10264738at2759"/>
<dbReference type="GeneID" id="104597354"/>
<dbReference type="PANTHER" id="PTHR47992">
    <property type="entry name" value="PROTEIN PHOSPHATASE"/>
    <property type="match status" value="1"/>
</dbReference>
<evidence type="ECO:0000256" key="1">
    <source>
        <dbReference type="SAM" id="MobiDB-lite"/>
    </source>
</evidence>
<dbReference type="InterPro" id="IPR001932">
    <property type="entry name" value="PPM-type_phosphatase-like_dom"/>
</dbReference>
<dbReference type="OMA" id="EEPNIYR"/>
<dbReference type="RefSeq" id="XP_019053273.1">
    <property type="nucleotide sequence ID" value="XM_019197728.1"/>
</dbReference>
<feature type="region of interest" description="Disordered" evidence="1">
    <location>
        <begin position="120"/>
        <end position="151"/>
    </location>
</feature>
<dbReference type="Pfam" id="PF00481">
    <property type="entry name" value="PP2C"/>
    <property type="match status" value="1"/>
</dbReference>
<dbReference type="InterPro" id="IPR036457">
    <property type="entry name" value="PPM-type-like_dom_sf"/>
</dbReference>
<dbReference type="PROSITE" id="PS51746">
    <property type="entry name" value="PPM_2"/>
    <property type="match status" value="1"/>
</dbReference>
<accession>A0A1U8Q392</accession>
<dbReference type="GO" id="GO:0004722">
    <property type="term" value="F:protein serine/threonine phosphatase activity"/>
    <property type="evidence" value="ECO:0000318"/>
    <property type="project" value="GO_Central"/>
</dbReference>
<sequence length="439" mass="49159">MGACCSMNRKFEGYMVQQEEEHDDDEKENGRREGDFGSRVMLRGSCEFASMFTQKGRKGINQDAMTIWEDFAGEKDLIFCAVFDGHGPYGHKVAGCVRDALPSKLSSRLKSWKLGEYDHKEDGNDASSDDVGHYSNDEANSQDKDGGESDHNRSLCSLKTCFVKAFEDMDEELRQDSTIESYCSGTTAVTVLKKGEHLIIANLGDSRAVLCTIDNKNQLVPIQLTVDLKPNIPSEAERIRRCGGRVFAMEDERDVYRVWVPDEDYPGLAMARAFADFCLKDFGLISTPQVSYRKITDKDEFVVMATDGVWDVLSNEEVVEIVASAQKRCMAAKLLVNHACQAWENKYPNSKVDDCAVVCLFLKQQSSFTKTTPVLMNNESRNRRLDISPSVKIVGLVDGAHETSEDTTTATPKEEWTAIKGFSRNNSILKLPRVLDEKI</sequence>
<proteinExistence type="predicted"/>
<feature type="compositionally biased region" description="Basic and acidic residues" evidence="1">
    <location>
        <begin position="130"/>
        <end position="151"/>
    </location>
</feature>
<dbReference type="CDD" id="cd00143">
    <property type="entry name" value="PP2Cc"/>
    <property type="match status" value="1"/>
</dbReference>
<gene>
    <name evidence="3" type="primary">LOC104597354</name>
</gene>
<protein>
    <submittedName>
        <fullName evidence="3">Probable protein phosphatase 2C 73</fullName>
    </submittedName>
</protein>